<sequence>MPSKQDHNSSMPRNDEELQKFVVGELKPHNAQITLVEYDPHWPEAFTQEADRIRSILGDKIIRLEHVGSTSVPGLCAKPIIDMLLVVKKSANEPSYVPDLEKAGYILRVREPDWFEHRMFKGPDTDINLHVFSEGASEVDRMLLFRNWLRSNEADRDKYAQVKRSLAKDRWRHVQHYADAKTSVVQEIMKRANGAE</sequence>
<dbReference type="GO" id="GO:0016740">
    <property type="term" value="F:transferase activity"/>
    <property type="evidence" value="ECO:0007669"/>
    <property type="project" value="UniProtKB-KW"/>
</dbReference>
<evidence type="ECO:0000313" key="1">
    <source>
        <dbReference type="EMBL" id="SUQ15562.1"/>
    </source>
</evidence>
<dbReference type="PANTHER" id="PTHR34822">
    <property type="entry name" value="GRPB DOMAIN PROTEIN (AFU_ORTHOLOGUE AFUA_1G01530)"/>
    <property type="match status" value="1"/>
</dbReference>
<accession>A0A315ZR32</accession>
<dbReference type="InterPro" id="IPR043519">
    <property type="entry name" value="NT_sf"/>
</dbReference>
<proteinExistence type="predicted"/>
<name>A0A315ZR32_9FIRM</name>
<dbReference type="Gene3D" id="3.30.460.10">
    <property type="entry name" value="Beta Polymerase, domain 2"/>
    <property type="match status" value="1"/>
</dbReference>
<dbReference type="Pfam" id="PF04229">
    <property type="entry name" value="GrpB"/>
    <property type="match status" value="1"/>
</dbReference>
<protein>
    <submittedName>
        <fullName evidence="1">GrpB domain, predicted nucleotidyltransferase, UPF0157 family</fullName>
    </submittedName>
</protein>
<dbReference type="SUPFAM" id="SSF81301">
    <property type="entry name" value="Nucleotidyltransferase"/>
    <property type="match status" value="1"/>
</dbReference>
<dbReference type="InterPro" id="IPR007344">
    <property type="entry name" value="GrpB/CoaE"/>
</dbReference>
<dbReference type="AlphaFoldDB" id="A0A315ZR32"/>
<dbReference type="OrthoDB" id="67353at2"/>
<dbReference type="PANTHER" id="PTHR34822:SF1">
    <property type="entry name" value="GRPB FAMILY PROTEIN"/>
    <property type="match status" value="1"/>
</dbReference>
<gene>
    <name evidence="1" type="ORF">SAMN05216529_11410</name>
</gene>
<dbReference type="RefSeq" id="WP_109713515.1">
    <property type="nucleotide sequence ID" value="NZ_QGDS01000014.1"/>
</dbReference>
<keyword evidence="2" id="KW-1185">Reference proteome</keyword>
<reference evidence="2" key="1">
    <citation type="submission" date="2017-07" db="EMBL/GenBank/DDBJ databases">
        <authorList>
            <person name="Varghese N."/>
            <person name="Submissions S."/>
        </authorList>
    </citation>
    <scope>NUCLEOTIDE SEQUENCE [LARGE SCALE GENOMIC DNA]</scope>
    <source>
        <strain evidence="2">NLAE-zl-C134</strain>
    </source>
</reference>
<organism evidence="1 2">
    <name type="scientific">Faecalicatena contorta</name>
    <dbReference type="NCBI Taxonomy" id="39482"/>
    <lineage>
        <taxon>Bacteria</taxon>
        <taxon>Bacillati</taxon>
        <taxon>Bacillota</taxon>
        <taxon>Clostridia</taxon>
        <taxon>Lachnospirales</taxon>
        <taxon>Lachnospiraceae</taxon>
        <taxon>Faecalicatena</taxon>
    </lineage>
</organism>
<evidence type="ECO:0000313" key="2">
    <source>
        <dbReference type="Proteomes" id="UP000254051"/>
    </source>
</evidence>
<keyword evidence="1" id="KW-0808">Transferase</keyword>
<dbReference type="Proteomes" id="UP000254051">
    <property type="component" value="Unassembled WGS sequence"/>
</dbReference>
<dbReference type="EMBL" id="UHJJ01000014">
    <property type="protein sequence ID" value="SUQ15562.1"/>
    <property type="molecule type" value="Genomic_DNA"/>
</dbReference>